<dbReference type="Proteomes" id="UP001163105">
    <property type="component" value="Unassembled WGS sequence"/>
</dbReference>
<comment type="similarity">
    <text evidence="1">Belongs to the helicase family. RecQ subfamily.</text>
</comment>
<dbReference type="GO" id="GO:0000724">
    <property type="term" value="P:double-strand break repair via homologous recombination"/>
    <property type="evidence" value="ECO:0007669"/>
    <property type="project" value="TreeGrafter"/>
</dbReference>
<evidence type="ECO:0000256" key="2">
    <source>
        <dbReference type="ARBA" id="ARBA00022741"/>
    </source>
</evidence>
<comment type="catalytic activity">
    <reaction evidence="4">
        <text>Couples ATP hydrolysis with the unwinding of duplex DNA by translocating in the 3'-5' direction.</text>
        <dbReference type="EC" id="5.6.2.4"/>
    </reaction>
</comment>
<feature type="coiled-coil region" evidence="6">
    <location>
        <begin position="1435"/>
        <end position="1463"/>
    </location>
</feature>
<evidence type="ECO:0000256" key="1">
    <source>
        <dbReference type="ARBA" id="ARBA00005446"/>
    </source>
</evidence>
<evidence type="ECO:0000256" key="5">
    <source>
        <dbReference type="ARBA" id="ARBA00034808"/>
    </source>
</evidence>
<dbReference type="Pfam" id="PF00270">
    <property type="entry name" value="DEAD"/>
    <property type="match status" value="1"/>
</dbReference>
<evidence type="ECO:0000313" key="11">
    <source>
        <dbReference type="Proteomes" id="UP001163105"/>
    </source>
</evidence>
<keyword evidence="11" id="KW-1185">Reference proteome</keyword>
<dbReference type="InterPro" id="IPR001650">
    <property type="entry name" value="Helicase_C-like"/>
</dbReference>
<evidence type="ECO:0000313" key="10">
    <source>
        <dbReference type="EMBL" id="KAJ6437034.1"/>
    </source>
</evidence>
<dbReference type="PROSITE" id="PS51194">
    <property type="entry name" value="HELICASE_CTER"/>
    <property type="match status" value="1"/>
</dbReference>
<dbReference type="Pfam" id="PF00271">
    <property type="entry name" value="Helicase_C"/>
    <property type="match status" value="1"/>
</dbReference>
<comment type="caution">
    <text evidence="10">The sequence shown here is derived from an EMBL/GenBank/DDBJ whole genome shotgun (WGS) entry which is preliminary data.</text>
</comment>
<evidence type="ECO:0000256" key="4">
    <source>
        <dbReference type="ARBA" id="ARBA00034617"/>
    </source>
</evidence>
<dbReference type="InterPro" id="IPR014001">
    <property type="entry name" value="Helicase_ATP-bd"/>
</dbReference>
<keyword evidence="2" id="KW-0547">Nucleotide-binding</keyword>
<organism evidence="10 11">
    <name type="scientific">Purpureocillium lavendulum</name>
    <dbReference type="NCBI Taxonomy" id="1247861"/>
    <lineage>
        <taxon>Eukaryota</taxon>
        <taxon>Fungi</taxon>
        <taxon>Dikarya</taxon>
        <taxon>Ascomycota</taxon>
        <taxon>Pezizomycotina</taxon>
        <taxon>Sordariomycetes</taxon>
        <taxon>Hypocreomycetidae</taxon>
        <taxon>Hypocreales</taxon>
        <taxon>Ophiocordycipitaceae</taxon>
        <taxon>Purpureocillium</taxon>
    </lineage>
</organism>
<dbReference type="InterPro" id="IPR022698">
    <property type="entry name" value="OrsD"/>
</dbReference>
<evidence type="ECO:0000259" key="8">
    <source>
        <dbReference type="PROSITE" id="PS51192"/>
    </source>
</evidence>
<evidence type="ECO:0000256" key="6">
    <source>
        <dbReference type="SAM" id="Coils"/>
    </source>
</evidence>
<dbReference type="PANTHER" id="PTHR13710">
    <property type="entry name" value="DNA HELICASE RECQ FAMILY MEMBER"/>
    <property type="match status" value="1"/>
</dbReference>
<reference evidence="10" key="1">
    <citation type="submission" date="2023-01" db="EMBL/GenBank/DDBJ databases">
        <title>The growth and conidiation of Purpureocillium lavendulum are regulated by nitrogen source and histone H3K14 acetylation.</title>
        <authorList>
            <person name="Tang P."/>
            <person name="Han J."/>
            <person name="Zhang C."/>
            <person name="Tang P."/>
            <person name="Qi F."/>
            <person name="Zhang K."/>
            <person name="Liang L."/>
        </authorList>
    </citation>
    <scope>NUCLEOTIDE SEQUENCE</scope>
    <source>
        <strain evidence="10">YMF1.00683</strain>
    </source>
</reference>
<dbReference type="GO" id="GO:0043138">
    <property type="term" value="F:3'-5' DNA helicase activity"/>
    <property type="evidence" value="ECO:0007669"/>
    <property type="project" value="UniProtKB-EC"/>
</dbReference>
<evidence type="ECO:0000259" key="9">
    <source>
        <dbReference type="PROSITE" id="PS51194"/>
    </source>
</evidence>
<dbReference type="EMBL" id="JAQHRD010000014">
    <property type="protein sequence ID" value="KAJ6437034.1"/>
    <property type="molecule type" value="Genomic_DNA"/>
</dbReference>
<dbReference type="GO" id="GO:0005737">
    <property type="term" value="C:cytoplasm"/>
    <property type="evidence" value="ECO:0007669"/>
    <property type="project" value="TreeGrafter"/>
</dbReference>
<keyword evidence="3" id="KW-0067">ATP-binding</keyword>
<protein>
    <recommendedName>
        <fullName evidence="5">DNA 3'-5' helicase</fullName>
        <ecNumber evidence="5">5.6.2.4</ecNumber>
    </recommendedName>
</protein>
<dbReference type="SUPFAM" id="SSF52540">
    <property type="entry name" value="P-loop containing nucleoside triphosphate hydrolases"/>
    <property type="match status" value="1"/>
</dbReference>
<dbReference type="GO" id="GO:0009378">
    <property type="term" value="F:four-way junction helicase activity"/>
    <property type="evidence" value="ECO:0007669"/>
    <property type="project" value="TreeGrafter"/>
</dbReference>
<evidence type="ECO:0000256" key="3">
    <source>
        <dbReference type="ARBA" id="ARBA00022840"/>
    </source>
</evidence>
<feature type="compositionally biased region" description="Low complexity" evidence="7">
    <location>
        <begin position="90"/>
        <end position="110"/>
    </location>
</feature>
<evidence type="ECO:0000256" key="7">
    <source>
        <dbReference type="SAM" id="MobiDB-lite"/>
    </source>
</evidence>
<gene>
    <name evidence="10" type="ORF">O9K51_10331</name>
</gene>
<accession>A0AB34FC92</accession>
<dbReference type="SMART" id="SM00487">
    <property type="entry name" value="DEXDc"/>
    <property type="match status" value="1"/>
</dbReference>
<keyword evidence="6" id="KW-0175">Coiled coil</keyword>
<feature type="domain" description="Helicase ATP-binding" evidence="8">
    <location>
        <begin position="1059"/>
        <end position="1229"/>
    </location>
</feature>
<dbReference type="EC" id="5.6.2.4" evidence="5"/>
<feature type="domain" description="Helicase C-terminal" evidence="9">
    <location>
        <begin position="1253"/>
        <end position="1426"/>
    </location>
</feature>
<dbReference type="GO" id="GO:0005694">
    <property type="term" value="C:chromosome"/>
    <property type="evidence" value="ECO:0007669"/>
    <property type="project" value="TreeGrafter"/>
</dbReference>
<dbReference type="PROSITE" id="PS51192">
    <property type="entry name" value="HELICASE_ATP_BIND_1"/>
    <property type="match status" value="1"/>
</dbReference>
<dbReference type="GO" id="GO:0005524">
    <property type="term" value="F:ATP binding"/>
    <property type="evidence" value="ECO:0007669"/>
    <property type="project" value="UniProtKB-KW"/>
</dbReference>
<dbReference type="PANTHER" id="PTHR13710:SF154">
    <property type="entry name" value="RECQ HELICASE, PUTATIVE (AFU_ORTHOLOGUE AFUA_6G14720)-RELATED"/>
    <property type="match status" value="1"/>
</dbReference>
<dbReference type="InterPro" id="IPR011545">
    <property type="entry name" value="DEAD/DEAH_box_helicase_dom"/>
</dbReference>
<sequence length="1642" mass="183101">MKLSATTDTEPEQAVPSGKKPFRVADTVGIYPPLQLLLCRECKLAIKPGATAVESHFRRRHKMKGAELRETLAFTASITATPPSSPGQPTPSSSPSSSPSSPSSTSSAGSDIEWPSLQDPMAVDLPPDGSLPVPGIATYEGYSCRGCRHLTRSKANMVTHQTETGHLSDNGTDRHWDCVTLQSFTKRPQPRYWIVVPEDLGGITLSESDLDLFPPAPPRPRGGTSSSLRKAVEACEKELVDADAQRRRQVEAPGGVDGESNWNKFMKLAKHLQGTDRQALSAASQAPVPRAVEKRMRNRELALANQRLRVLAMSFDRKLRDCMKRLDRVPEETLRWLGSIDPAKPASEPFGRKQEAATLDRYSAFGQRYLCYCVRAWPLGRRGAERQHKVRFSQRQWTALEAVVEQLDYVAKQVEEELMVLDPIPGRFFGDCAEDAEDLDALDQAVFRFFVSSLMQKLPGDPFDNPLLHFAAVLGLGKDGEGWIPAHSHTRFLAGFLWCGRVLLLEHFFEADTYDSDTDTNGGDDGDDDDDYYEDADKREARFAAISGFQAAHQEWLSSGSFTPFSVIIRWMTYGRAYREKEGGLPRLAWGMDGKTLQFEGEEVTVGRFQKMAQALAADTEGWINKLMDGRWSEVRKSIRLRDITDNLVYEGPGRSFATNRKNAWLAPGAGRMIELVGDLLFREIKAGGGTVRHECHRQRVEEYLVQLGQFRSSLMAAVHVWGGQPGRGPEVTTLKHCDIEQLPKNIFVFDGQVMLVTDRDKSKGLKGGVGRKVARFLPEHLSKIMVAYVAWLLPFERVLHQMSGIRGPCDALGPWLWKSAAKGLWDTERLTRHLAVVTGKDLGVRLTVASYRHVAIELGRRIKGLIIRQVEIDAVGTGGDHLDDGYDPFSGEVRRVPQFDYVWDIQSTHSSAMARGHYAVNLLFPGQLQPEMVSSFQEISRLWHGFLSRTDGDFADRKRRTDDDGAAATPVAKRRQTDMASVGRKRQAQEPARRAALGNGRAEGGGSDEDDGDTETAAGNSAFTEAQIDAGLKRMLGEDATWKSDEQRQAMYHIASMENNGVRSDMTIVVLPTGGGKSVFFFLPAFMEDERGLGGPVSIVVVPFVALSADLVKRAEELRIDCMKWDSDVHDGDREERQRDARLVVVSADVAVSEGFTSYVESIRARGLLSRIFFDECHTFVTDVGYRERLGLLVGLHRYGCPLVMLTATLPVDMEKHFRKNMLAKDAVIIRAATTRVNVRYAVEKVRVGKTSVEDGVVKAVERISSRMTASQRGVVYCRSIKDCKALAARLKCGMHHGEMKPDALREAARKDWVDGRDGQRWIVATTGLGTGIDVQGIVGVVHAGPPYGLVDFAQQTGRGGRRRGEIVDSVIVTDGRPGWVDQYGSDIDHDNRAAAQHFIDNPGCRRVTLGTVMDGVGRRCEELRAEKCDRCAAESERQRQREEEQERQDALVNRLREHVQDESTQLCELYKWLEEIQAVGCSACYVRWQMRGAPEGEREEVEHERADCKLIKQTEFNRWQAQLSFRDFECCWECGLPYDWCDREKAAGKCRFRDKVLPVVMLAQRGGSKTVRKVVSEALGVEMENGKAYRDWVIRSRRMYGKAMSNGLAVWDAVVQHCAKKMGGRGDEDGPAAVRTQQGA</sequence>
<feature type="region of interest" description="Disordered" evidence="7">
    <location>
        <begin position="954"/>
        <end position="1023"/>
    </location>
</feature>
<feature type="compositionally biased region" description="Basic and acidic residues" evidence="7">
    <location>
        <begin position="954"/>
        <end position="964"/>
    </location>
</feature>
<dbReference type="Gene3D" id="3.40.50.300">
    <property type="entry name" value="P-loop containing nucleotide triphosphate hydrolases"/>
    <property type="match status" value="2"/>
</dbReference>
<feature type="region of interest" description="Disordered" evidence="7">
    <location>
        <begin position="78"/>
        <end position="126"/>
    </location>
</feature>
<proteinExistence type="inferred from homology"/>
<dbReference type="SMART" id="SM00490">
    <property type="entry name" value="HELICc"/>
    <property type="match status" value="1"/>
</dbReference>
<dbReference type="Pfam" id="PF12013">
    <property type="entry name" value="OrsD"/>
    <property type="match status" value="1"/>
</dbReference>
<dbReference type="GO" id="GO:0003676">
    <property type="term" value="F:nucleic acid binding"/>
    <property type="evidence" value="ECO:0007669"/>
    <property type="project" value="InterPro"/>
</dbReference>
<dbReference type="InterPro" id="IPR027417">
    <property type="entry name" value="P-loop_NTPase"/>
</dbReference>
<name>A0AB34FC92_9HYPO</name>